<evidence type="ECO:0000313" key="6">
    <source>
        <dbReference type="Proteomes" id="UP000241167"/>
    </source>
</evidence>
<dbReference type="Proteomes" id="UP000241167">
    <property type="component" value="Unassembled WGS sequence"/>
</dbReference>
<gene>
    <name evidence="5" type="ORF">C7I55_17495</name>
</gene>
<name>A0A2P7QM95_9SPHN</name>
<keyword evidence="6" id="KW-1185">Reference proteome</keyword>
<dbReference type="InterPro" id="IPR020449">
    <property type="entry name" value="Tscrpt_reg_AraC-type_HTH"/>
</dbReference>
<reference evidence="5 6" key="1">
    <citation type="submission" date="2018-03" db="EMBL/GenBank/DDBJ databases">
        <title>The draft genome of Sphingosinicella sp. GL-C-18.</title>
        <authorList>
            <person name="Liu L."/>
            <person name="Li L."/>
            <person name="Liang L."/>
            <person name="Zhang X."/>
            <person name="Wang T."/>
        </authorList>
    </citation>
    <scope>NUCLEOTIDE SEQUENCE [LARGE SCALE GENOMIC DNA]</scope>
    <source>
        <strain evidence="5 6">GL-C-18</strain>
    </source>
</reference>
<dbReference type="Gene3D" id="1.10.10.60">
    <property type="entry name" value="Homeodomain-like"/>
    <property type="match status" value="1"/>
</dbReference>
<evidence type="ECO:0000313" key="5">
    <source>
        <dbReference type="EMBL" id="PSJ39087.1"/>
    </source>
</evidence>
<dbReference type="PANTHER" id="PTHR46796">
    <property type="entry name" value="HTH-TYPE TRANSCRIPTIONAL ACTIVATOR RHAS-RELATED"/>
    <property type="match status" value="1"/>
</dbReference>
<dbReference type="EMBL" id="PXYI01000005">
    <property type="protein sequence ID" value="PSJ39087.1"/>
    <property type="molecule type" value="Genomic_DNA"/>
</dbReference>
<dbReference type="SMART" id="SM00342">
    <property type="entry name" value="HTH_ARAC"/>
    <property type="match status" value="1"/>
</dbReference>
<dbReference type="AlphaFoldDB" id="A0A2P7QM95"/>
<dbReference type="GO" id="GO:0003700">
    <property type="term" value="F:DNA-binding transcription factor activity"/>
    <property type="evidence" value="ECO:0007669"/>
    <property type="project" value="InterPro"/>
</dbReference>
<dbReference type="PRINTS" id="PR00032">
    <property type="entry name" value="HTHARAC"/>
</dbReference>
<keyword evidence="3" id="KW-0804">Transcription</keyword>
<dbReference type="InterPro" id="IPR050204">
    <property type="entry name" value="AraC_XylS_family_regulators"/>
</dbReference>
<organism evidence="5 6">
    <name type="scientific">Allosphingosinicella deserti</name>
    <dbReference type="NCBI Taxonomy" id="2116704"/>
    <lineage>
        <taxon>Bacteria</taxon>
        <taxon>Pseudomonadati</taxon>
        <taxon>Pseudomonadota</taxon>
        <taxon>Alphaproteobacteria</taxon>
        <taxon>Sphingomonadales</taxon>
        <taxon>Sphingomonadaceae</taxon>
        <taxon>Allosphingosinicella</taxon>
    </lineage>
</organism>
<dbReference type="SUPFAM" id="SSF46689">
    <property type="entry name" value="Homeodomain-like"/>
    <property type="match status" value="1"/>
</dbReference>
<evidence type="ECO:0000256" key="3">
    <source>
        <dbReference type="ARBA" id="ARBA00023163"/>
    </source>
</evidence>
<dbReference type="InterPro" id="IPR018062">
    <property type="entry name" value="HTH_AraC-typ_CS"/>
</dbReference>
<evidence type="ECO:0000259" key="4">
    <source>
        <dbReference type="PROSITE" id="PS01124"/>
    </source>
</evidence>
<sequence>MHCLCIFIPRDMIDTAIKGFAALHGQVVSGARGRIFADHMKVLARQAGGLAMEDGPAMADSCVALMRACLEPRGGTGEETRSVLDATQMGRARCFIDAHLAAPDLGPDMLSDCLATSRAALYRLFRPVGGVARFIQQRRLQRIHDLLCSPDEHRRISEIALTYGFADEASFSRAFKREYGYTARDARAQRGLQRVERLAGDPERLTLSPPDRMMMWGDWITKLAD</sequence>
<feature type="domain" description="HTH araC/xylS-type" evidence="4">
    <location>
        <begin position="90"/>
        <end position="189"/>
    </location>
</feature>
<dbReference type="PROSITE" id="PS01124">
    <property type="entry name" value="HTH_ARAC_FAMILY_2"/>
    <property type="match status" value="1"/>
</dbReference>
<dbReference type="PROSITE" id="PS00041">
    <property type="entry name" value="HTH_ARAC_FAMILY_1"/>
    <property type="match status" value="1"/>
</dbReference>
<dbReference type="InterPro" id="IPR018060">
    <property type="entry name" value="HTH_AraC"/>
</dbReference>
<keyword evidence="1" id="KW-0805">Transcription regulation</keyword>
<evidence type="ECO:0000256" key="2">
    <source>
        <dbReference type="ARBA" id="ARBA00023125"/>
    </source>
</evidence>
<dbReference type="GO" id="GO:0043565">
    <property type="term" value="F:sequence-specific DNA binding"/>
    <property type="evidence" value="ECO:0007669"/>
    <property type="project" value="InterPro"/>
</dbReference>
<protein>
    <recommendedName>
        <fullName evidence="4">HTH araC/xylS-type domain-containing protein</fullName>
    </recommendedName>
</protein>
<accession>A0A2P7QM95</accession>
<proteinExistence type="predicted"/>
<evidence type="ECO:0000256" key="1">
    <source>
        <dbReference type="ARBA" id="ARBA00023015"/>
    </source>
</evidence>
<comment type="caution">
    <text evidence="5">The sequence shown here is derived from an EMBL/GenBank/DDBJ whole genome shotgun (WGS) entry which is preliminary data.</text>
</comment>
<dbReference type="Pfam" id="PF12833">
    <property type="entry name" value="HTH_18"/>
    <property type="match status" value="1"/>
</dbReference>
<keyword evidence="2" id="KW-0238">DNA-binding</keyword>
<dbReference type="InterPro" id="IPR009057">
    <property type="entry name" value="Homeodomain-like_sf"/>
</dbReference>